<evidence type="ECO:0000256" key="8">
    <source>
        <dbReference type="ARBA" id="ARBA00038213"/>
    </source>
</evidence>
<keyword evidence="4" id="KW-0378">Hydrolase</keyword>
<evidence type="ECO:0000259" key="13">
    <source>
        <dbReference type="PROSITE" id="PS51195"/>
    </source>
</evidence>
<dbReference type="PROSITE" id="PS51195">
    <property type="entry name" value="Q_MOTIF"/>
    <property type="match status" value="1"/>
</dbReference>
<evidence type="ECO:0000313" key="14">
    <source>
        <dbReference type="EMBL" id="KAG5182097.1"/>
    </source>
</evidence>
<feature type="domain" description="Helicase C-terminal" evidence="12">
    <location>
        <begin position="278"/>
        <end position="423"/>
    </location>
</feature>
<comment type="caution">
    <text evidence="14">The sequence shown here is derived from an EMBL/GenBank/DDBJ whole genome shotgun (WGS) entry which is preliminary data.</text>
</comment>
<feature type="domain" description="Helicase ATP-binding" evidence="11">
    <location>
        <begin position="77"/>
        <end position="250"/>
    </location>
</feature>
<dbReference type="GO" id="GO:0003724">
    <property type="term" value="F:RNA helicase activity"/>
    <property type="evidence" value="ECO:0007669"/>
    <property type="project" value="UniProtKB-EC"/>
</dbReference>
<organism evidence="14 15">
    <name type="scientific">Tribonema minus</name>
    <dbReference type="NCBI Taxonomy" id="303371"/>
    <lineage>
        <taxon>Eukaryota</taxon>
        <taxon>Sar</taxon>
        <taxon>Stramenopiles</taxon>
        <taxon>Ochrophyta</taxon>
        <taxon>PX clade</taxon>
        <taxon>Xanthophyceae</taxon>
        <taxon>Tribonematales</taxon>
        <taxon>Tribonemataceae</taxon>
        <taxon>Tribonema</taxon>
    </lineage>
</organism>
<feature type="compositionally biased region" description="Acidic residues" evidence="10">
    <location>
        <begin position="10"/>
        <end position="21"/>
    </location>
</feature>
<evidence type="ECO:0000256" key="9">
    <source>
        <dbReference type="PROSITE-ProRule" id="PRU00552"/>
    </source>
</evidence>
<dbReference type="EMBL" id="JAFCMP010000268">
    <property type="protein sequence ID" value="KAG5182097.1"/>
    <property type="molecule type" value="Genomic_DNA"/>
</dbReference>
<keyword evidence="7" id="KW-0539">Nucleus</keyword>
<keyword evidence="5 14" id="KW-0347">Helicase</keyword>
<dbReference type="InterPro" id="IPR011545">
    <property type="entry name" value="DEAD/DEAH_box_helicase_dom"/>
</dbReference>
<accession>A0A836CDU8</accession>
<dbReference type="PANTHER" id="PTHR47958">
    <property type="entry name" value="ATP-DEPENDENT RNA HELICASE DBP3"/>
    <property type="match status" value="1"/>
</dbReference>
<dbReference type="GO" id="GO:0005634">
    <property type="term" value="C:nucleus"/>
    <property type="evidence" value="ECO:0007669"/>
    <property type="project" value="UniProtKB-SubCell"/>
</dbReference>
<dbReference type="AlphaFoldDB" id="A0A836CDU8"/>
<dbReference type="Pfam" id="PF00271">
    <property type="entry name" value="Helicase_C"/>
    <property type="match status" value="1"/>
</dbReference>
<dbReference type="Gene3D" id="3.40.50.300">
    <property type="entry name" value="P-loop containing nucleotide triphosphate hydrolases"/>
    <property type="match status" value="2"/>
</dbReference>
<dbReference type="FunFam" id="3.40.50.300:FF:000168">
    <property type="entry name" value="DEAD-box ATP-dependent RNA helicase 56-like"/>
    <property type="match status" value="1"/>
</dbReference>
<feature type="region of interest" description="Disordered" evidence="10">
    <location>
        <begin position="1"/>
        <end position="30"/>
    </location>
</feature>
<sequence>MATTAKPAEEDLLDYEEEEETAVDKAAEGGENKDVKKGHYVGIHASGFRDFILKPELLRAVMDCGFEHPSEVQHECIPQAVLGMDVICQAKSGMGKTAVFVLATLNQVNPVPGEVSALVLCHTRELAWQIAHEYDRFSKYLPNVKVGVFYGGVPIGTNRAALKDNCPNIVVGTPGRILQLVTEKNLKLDKLKHFVLDECDRMLEALDMRRDVQQIFMATPHTKQVMMFSATLPKEIRPVCRKFCQDPMEIYVDKEDKLTLHGLQQYFVRLAETEKNRKLNDLLDALEFNQVVIFCSKVERAIELNRLLLMCNFPSTVLHSRMAQETRITAIKDFKDFKTRILVSTDLAGRGIDIERVNIVINYDFPDKSDQYLHRVGRAGRFGTKGLAVSFVSNNEDAAQLEQVQSRFEVNIPELPDQIDVSTYMSA</sequence>
<reference evidence="14" key="1">
    <citation type="submission" date="2021-02" db="EMBL/GenBank/DDBJ databases">
        <title>First Annotated Genome of the Yellow-green Alga Tribonema minus.</title>
        <authorList>
            <person name="Mahan K.M."/>
        </authorList>
    </citation>
    <scope>NUCLEOTIDE SEQUENCE</scope>
    <source>
        <strain evidence="14">UTEX B ZZ1240</strain>
    </source>
</reference>
<dbReference type="PROSITE" id="PS51194">
    <property type="entry name" value="HELICASE_CTER"/>
    <property type="match status" value="1"/>
</dbReference>
<comment type="subcellular location">
    <subcellularLocation>
        <location evidence="1">Nucleus</location>
    </subcellularLocation>
</comment>
<gene>
    <name evidence="14" type="ORF">JKP88DRAFT_319817</name>
</gene>
<feature type="domain" description="DEAD-box RNA helicase Q" evidence="13">
    <location>
        <begin position="46"/>
        <end position="74"/>
    </location>
</feature>
<dbReference type="CDD" id="cd18787">
    <property type="entry name" value="SF2_C_DEAD"/>
    <property type="match status" value="1"/>
</dbReference>
<dbReference type="SMART" id="SM00487">
    <property type="entry name" value="DEXDc"/>
    <property type="match status" value="1"/>
</dbReference>
<evidence type="ECO:0000256" key="4">
    <source>
        <dbReference type="ARBA" id="ARBA00022801"/>
    </source>
</evidence>
<proteinExistence type="inferred from homology"/>
<dbReference type="OrthoDB" id="10265785at2759"/>
<dbReference type="SMART" id="SM00490">
    <property type="entry name" value="HELICc"/>
    <property type="match status" value="1"/>
</dbReference>
<dbReference type="InterPro" id="IPR001650">
    <property type="entry name" value="Helicase_C-like"/>
</dbReference>
<evidence type="ECO:0000256" key="5">
    <source>
        <dbReference type="ARBA" id="ARBA00022806"/>
    </source>
</evidence>
<dbReference type="FunFam" id="3.40.50.300:FF:000111">
    <property type="entry name" value="DEAD-box ATP-dependent RNA helicase"/>
    <property type="match status" value="1"/>
</dbReference>
<evidence type="ECO:0000256" key="2">
    <source>
        <dbReference type="ARBA" id="ARBA00012552"/>
    </source>
</evidence>
<keyword evidence="3" id="KW-0547">Nucleotide-binding</keyword>
<dbReference type="GO" id="GO:0003676">
    <property type="term" value="F:nucleic acid binding"/>
    <property type="evidence" value="ECO:0007669"/>
    <property type="project" value="InterPro"/>
</dbReference>
<evidence type="ECO:0000256" key="10">
    <source>
        <dbReference type="SAM" id="MobiDB-lite"/>
    </source>
</evidence>
<evidence type="ECO:0000259" key="11">
    <source>
        <dbReference type="PROSITE" id="PS51192"/>
    </source>
</evidence>
<dbReference type="InterPro" id="IPR014014">
    <property type="entry name" value="RNA_helicase_DEAD_Q_motif"/>
</dbReference>
<evidence type="ECO:0000313" key="15">
    <source>
        <dbReference type="Proteomes" id="UP000664859"/>
    </source>
</evidence>
<dbReference type="Pfam" id="PF00270">
    <property type="entry name" value="DEAD"/>
    <property type="match status" value="1"/>
</dbReference>
<keyword evidence="6" id="KW-0067">ATP-binding</keyword>
<comment type="similarity">
    <text evidence="8">Belongs to the DEAD box helicase family. DECD subfamily.</text>
</comment>
<dbReference type="EC" id="3.6.4.13" evidence="2"/>
<evidence type="ECO:0000259" key="12">
    <source>
        <dbReference type="PROSITE" id="PS51194"/>
    </source>
</evidence>
<feature type="short sequence motif" description="Q motif" evidence="9">
    <location>
        <begin position="46"/>
        <end position="74"/>
    </location>
</feature>
<evidence type="ECO:0000256" key="6">
    <source>
        <dbReference type="ARBA" id="ARBA00022840"/>
    </source>
</evidence>
<dbReference type="SUPFAM" id="SSF52540">
    <property type="entry name" value="P-loop containing nucleoside triphosphate hydrolases"/>
    <property type="match status" value="1"/>
</dbReference>
<dbReference type="InterPro" id="IPR014001">
    <property type="entry name" value="Helicase_ATP-bd"/>
</dbReference>
<evidence type="ECO:0000256" key="7">
    <source>
        <dbReference type="ARBA" id="ARBA00023242"/>
    </source>
</evidence>
<dbReference type="PROSITE" id="PS51192">
    <property type="entry name" value="HELICASE_ATP_BIND_1"/>
    <property type="match status" value="1"/>
</dbReference>
<name>A0A836CDU8_9STRA</name>
<dbReference type="GO" id="GO:0005524">
    <property type="term" value="F:ATP binding"/>
    <property type="evidence" value="ECO:0007669"/>
    <property type="project" value="UniProtKB-KW"/>
</dbReference>
<keyword evidence="15" id="KW-1185">Reference proteome</keyword>
<dbReference type="GO" id="GO:0016787">
    <property type="term" value="F:hydrolase activity"/>
    <property type="evidence" value="ECO:0007669"/>
    <property type="project" value="UniProtKB-KW"/>
</dbReference>
<dbReference type="CDD" id="cd17950">
    <property type="entry name" value="DEADc_DDX39"/>
    <property type="match status" value="1"/>
</dbReference>
<evidence type="ECO:0000256" key="1">
    <source>
        <dbReference type="ARBA" id="ARBA00004123"/>
    </source>
</evidence>
<dbReference type="InterPro" id="IPR027417">
    <property type="entry name" value="P-loop_NTPase"/>
</dbReference>
<dbReference type="Proteomes" id="UP000664859">
    <property type="component" value="Unassembled WGS sequence"/>
</dbReference>
<evidence type="ECO:0000256" key="3">
    <source>
        <dbReference type="ARBA" id="ARBA00022741"/>
    </source>
</evidence>
<protein>
    <recommendedName>
        <fullName evidence="2">RNA helicase</fullName>
        <ecNumber evidence="2">3.6.4.13</ecNumber>
    </recommendedName>
</protein>